<feature type="compositionally biased region" description="Acidic residues" evidence="1">
    <location>
        <begin position="56"/>
        <end position="73"/>
    </location>
</feature>
<evidence type="ECO:0000313" key="3">
    <source>
        <dbReference type="Proteomes" id="UP001367676"/>
    </source>
</evidence>
<evidence type="ECO:0000256" key="1">
    <source>
        <dbReference type="SAM" id="MobiDB-lite"/>
    </source>
</evidence>
<comment type="caution">
    <text evidence="2">The sequence shown here is derived from an EMBL/GenBank/DDBJ whole genome shotgun (WGS) entry which is preliminary data.</text>
</comment>
<dbReference type="AlphaFoldDB" id="A0AAN9THG2"/>
<sequence length="101" mass="11997">MIGCTKNTAFVILADMKRERHKRKEIKRAKKRKHRTKDVEIVDEESEPHKKVKEEPTEDDNTANDSEEKDEESNIWKTANPIVEEKSRDDDFEDFIEQLLL</sequence>
<organism evidence="2 3">
    <name type="scientific">Parthenolecanium corni</name>
    <dbReference type="NCBI Taxonomy" id="536013"/>
    <lineage>
        <taxon>Eukaryota</taxon>
        <taxon>Metazoa</taxon>
        <taxon>Ecdysozoa</taxon>
        <taxon>Arthropoda</taxon>
        <taxon>Hexapoda</taxon>
        <taxon>Insecta</taxon>
        <taxon>Pterygota</taxon>
        <taxon>Neoptera</taxon>
        <taxon>Paraneoptera</taxon>
        <taxon>Hemiptera</taxon>
        <taxon>Sternorrhyncha</taxon>
        <taxon>Coccoidea</taxon>
        <taxon>Coccidae</taxon>
        <taxon>Parthenolecanium</taxon>
    </lineage>
</organism>
<gene>
    <name evidence="2" type="ORF">V9T40_014289</name>
</gene>
<accession>A0AAN9THG2</accession>
<feature type="compositionally biased region" description="Basic residues" evidence="1">
    <location>
        <begin position="20"/>
        <end position="36"/>
    </location>
</feature>
<dbReference type="EMBL" id="JBBCAQ010000038">
    <property type="protein sequence ID" value="KAK7571817.1"/>
    <property type="molecule type" value="Genomic_DNA"/>
</dbReference>
<proteinExistence type="predicted"/>
<evidence type="ECO:0000313" key="2">
    <source>
        <dbReference type="EMBL" id="KAK7571817.1"/>
    </source>
</evidence>
<name>A0AAN9THG2_9HEMI</name>
<feature type="region of interest" description="Disordered" evidence="1">
    <location>
        <begin position="20"/>
        <end position="89"/>
    </location>
</feature>
<reference evidence="2 3" key="1">
    <citation type="submission" date="2024-03" db="EMBL/GenBank/DDBJ databases">
        <title>Adaptation during the transition from Ophiocordyceps entomopathogen to insect associate is accompanied by gene loss and intensified selection.</title>
        <authorList>
            <person name="Ward C.M."/>
            <person name="Onetto C.A."/>
            <person name="Borneman A.R."/>
        </authorList>
    </citation>
    <scope>NUCLEOTIDE SEQUENCE [LARGE SCALE GENOMIC DNA]</scope>
    <source>
        <strain evidence="2">AWRI1</strain>
        <tissue evidence="2">Single Adult Female</tissue>
    </source>
</reference>
<protein>
    <submittedName>
        <fullName evidence="2">Uncharacterized protein</fullName>
    </submittedName>
</protein>
<keyword evidence="3" id="KW-1185">Reference proteome</keyword>
<dbReference type="Proteomes" id="UP001367676">
    <property type="component" value="Unassembled WGS sequence"/>
</dbReference>